<proteinExistence type="predicted"/>
<dbReference type="Proteomes" id="UP000516105">
    <property type="component" value="Chromosome"/>
</dbReference>
<organism evidence="1 2">
    <name type="scientific">Sphingomonas sediminicola</name>
    <dbReference type="NCBI Taxonomy" id="386874"/>
    <lineage>
        <taxon>Bacteria</taxon>
        <taxon>Pseudomonadati</taxon>
        <taxon>Pseudomonadota</taxon>
        <taxon>Alphaproteobacteria</taxon>
        <taxon>Sphingomonadales</taxon>
        <taxon>Sphingomonadaceae</taxon>
        <taxon>Sphingomonas</taxon>
    </lineage>
</organism>
<evidence type="ECO:0000313" key="2">
    <source>
        <dbReference type="Proteomes" id="UP000516105"/>
    </source>
</evidence>
<dbReference type="EMBL" id="CP060782">
    <property type="protein sequence ID" value="QNP46389.1"/>
    <property type="molecule type" value="Genomic_DNA"/>
</dbReference>
<dbReference type="RefSeq" id="WP_187709342.1">
    <property type="nucleotide sequence ID" value="NZ_CP060782.1"/>
</dbReference>
<reference evidence="1 2" key="1">
    <citation type="submission" date="2020-08" db="EMBL/GenBank/DDBJ databases">
        <title>Genome sequence of Sphingomonas sediminicola KACC 15039T.</title>
        <authorList>
            <person name="Hyun D.-W."/>
            <person name="Bae J.-W."/>
        </authorList>
    </citation>
    <scope>NUCLEOTIDE SEQUENCE [LARGE SCALE GENOMIC DNA]</scope>
    <source>
        <strain evidence="1 2">KACC 15039</strain>
    </source>
</reference>
<accession>A0ABX6TA13</accession>
<evidence type="ECO:0000313" key="1">
    <source>
        <dbReference type="EMBL" id="QNP46389.1"/>
    </source>
</evidence>
<gene>
    <name evidence="1" type="ORF">H9L14_04160</name>
</gene>
<sequence length="128" mass="14847">MFGFATAEQSDHVRTLVVEQEVIMRIPVRPRPVQPFAFEEKKGPKCLDASSIRGAALSGRETVDFLLFDRRRFRAELSEDCPALDFYNGFYLTPEDGKICVRRDGIHSRIGRSCRIERFRRLVPKFPR</sequence>
<name>A0ABX6TA13_9SPHN</name>
<protein>
    <submittedName>
        <fullName evidence="1">Uncharacterized protein</fullName>
    </submittedName>
</protein>
<keyword evidence="2" id="KW-1185">Reference proteome</keyword>